<evidence type="ECO:0000313" key="8">
    <source>
        <dbReference type="EMBL" id="MDR7082659.1"/>
    </source>
</evidence>
<comment type="subcellular location">
    <subcellularLocation>
        <location evidence="1">Cell membrane</location>
        <topology evidence="1">Multi-pass membrane protein</topology>
    </subcellularLocation>
</comment>
<proteinExistence type="predicted"/>
<evidence type="ECO:0000259" key="7">
    <source>
        <dbReference type="Pfam" id="PF13396"/>
    </source>
</evidence>
<evidence type="ECO:0000256" key="6">
    <source>
        <dbReference type="SAM" id="Phobius"/>
    </source>
</evidence>
<dbReference type="RefSeq" id="WP_310056249.1">
    <property type="nucleotide sequence ID" value="NZ_JAVDVQ010000006.1"/>
</dbReference>
<feature type="domain" description="Cardiolipin synthase N-terminal" evidence="7">
    <location>
        <begin position="27"/>
        <end position="67"/>
    </location>
</feature>
<evidence type="ECO:0000256" key="2">
    <source>
        <dbReference type="ARBA" id="ARBA00022475"/>
    </source>
</evidence>
<evidence type="ECO:0000256" key="1">
    <source>
        <dbReference type="ARBA" id="ARBA00004651"/>
    </source>
</evidence>
<evidence type="ECO:0000256" key="4">
    <source>
        <dbReference type="ARBA" id="ARBA00022989"/>
    </source>
</evidence>
<organism evidence="8 9">
    <name type="scientific">Arthrobacter ginsengisoli</name>
    <dbReference type="NCBI Taxonomy" id="1356565"/>
    <lineage>
        <taxon>Bacteria</taxon>
        <taxon>Bacillati</taxon>
        <taxon>Actinomycetota</taxon>
        <taxon>Actinomycetes</taxon>
        <taxon>Micrococcales</taxon>
        <taxon>Micrococcaceae</taxon>
        <taxon>Arthrobacter</taxon>
    </lineage>
</organism>
<sequence>MSFWENFWEILWWSFCAFVFFAYLFAIFAVIVDLFRDHKLSGWWKAVWIVFLIFLPFLSLLVYLAARGEGMARRSMDRAGRDQTEVNGYFRHTASVSPSDEISNAKALLDAGTISAAEFDRIRSRVVR</sequence>
<keyword evidence="5 6" id="KW-0472">Membrane</keyword>
<dbReference type="Proteomes" id="UP001252243">
    <property type="component" value="Unassembled WGS sequence"/>
</dbReference>
<keyword evidence="2" id="KW-1003">Cell membrane</keyword>
<reference evidence="8 9" key="1">
    <citation type="submission" date="2023-07" db="EMBL/GenBank/DDBJ databases">
        <title>Sorghum-associated microbial communities from plants grown in Nebraska, USA.</title>
        <authorList>
            <person name="Schachtman D."/>
        </authorList>
    </citation>
    <scope>NUCLEOTIDE SEQUENCE [LARGE SCALE GENOMIC DNA]</scope>
    <source>
        <strain evidence="8 9">BE167</strain>
    </source>
</reference>
<protein>
    <recommendedName>
        <fullName evidence="7">Cardiolipin synthase N-terminal domain-containing protein</fullName>
    </recommendedName>
</protein>
<accession>A0ABU1UBS9</accession>
<keyword evidence="3 6" id="KW-0812">Transmembrane</keyword>
<dbReference type="EMBL" id="JAVDVQ010000006">
    <property type="protein sequence ID" value="MDR7082659.1"/>
    <property type="molecule type" value="Genomic_DNA"/>
</dbReference>
<keyword evidence="4 6" id="KW-1133">Transmembrane helix</keyword>
<dbReference type="Pfam" id="PF13396">
    <property type="entry name" value="PLDc_N"/>
    <property type="match status" value="1"/>
</dbReference>
<feature type="transmembrane region" description="Helical" evidence="6">
    <location>
        <begin position="12"/>
        <end position="35"/>
    </location>
</feature>
<gene>
    <name evidence="8" type="ORF">J2X01_001948</name>
</gene>
<comment type="caution">
    <text evidence="8">The sequence shown here is derived from an EMBL/GenBank/DDBJ whole genome shotgun (WGS) entry which is preliminary data.</text>
</comment>
<name>A0ABU1UBS9_9MICC</name>
<evidence type="ECO:0000313" key="9">
    <source>
        <dbReference type="Proteomes" id="UP001252243"/>
    </source>
</evidence>
<dbReference type="InterPro" id="IPR027379">
    <property type="entry name" value="CLS_N"/>
</dbReference>
<evidence type="ECO:0000256" key="3">
    <source>
        <dbReference type="ARBA" id="ARBA00022692"/>
    </source>
</evidence>
<keyword evidence="9" id="KW-1185">Reference proteome</keyword>
<feature type="transmembrane region" description="Helical" evidence="6">
    <location>
        <begin position="47"/>
        <end position="66"/>
    </location>
</feature>
<evidence type="ECO:0000256" key="5">
    <source>
        <dbReference type="ARBA" id="ARBA00023136"/>
    </source>
</evidence>